<dbReference type="Pfam" id="PF00069">
    <property type="entry name" value="Pkinase"/>
    <property type="match status" value="1"/>
</dbReference>
<feature type="domain" description="Protein kinase" evidence="4">
    <location>
        <begin position="235"/>
        <end position="511"/>
    </location>
</feature>
<feature type="binding site" evidence="3">
    <location>
        <position position="264"/>
    </location>
    <ligand>
        <name>ATP</name>
        <dbReference type="ChEBI" id="CHEBI:30616"/>
    </ligand>
</feature>
<dbReference type="GO" id="GO:0035556">
    <property type="term" value="P:intracellular signal transduction"/>
    <property type="evidence" value="ECO:0007669"/>
    <property type="project" value="TreeGrafter"/>
</dbReference>
<dbReference type="GO" id="GO:0005737">
    <property type="term" value="C:cytoplasm"/>
    <property type="evidence" value="ECO:0007669"/>
    <property type="project" value="TreeGrafter"/>
</dbReference>
<comment type="caution">
    <text evidence="5">The sequence shown here is derived from an EMBL/GenBank/DDBJ whole genome shotgun (WGS) entry which is preliminary data.</text>
</comment>
<dbReference type="PANTHER" id="PTHR24346">
    <property type="entry name" value="MAP/MICROTUBULE AFFINITY-REGULATING KINASE"/>
    <property type="match status" value="1"/>
</dbReference>
<proteinExistence type="predicted"/>
<dbReference type="AlphaFoldDB" id="A0AAN7VNV2"/>
<sequence length="588" mass="66302">MYYPDVFAVITAFDRWRLADSALRLEHNSRWFVKATKSIALLPMLNSRETTPADDTPLCDEVLPDRLIVTFSELCALNGLEKGLQLGTSPNLSHILLGHRGTKGISGRQCNITVDDAHRIWLHDYDSKFGTAVEHNDQIGHEVRKKETWLLRFPCGAQDRFSFTTIRFRHFAIRIDFPNHDEQNPRYVQKLQEFVDKIKSAAQTSTVDSSVLSLSTAPSTQAPSEAVTPRERFIYYGVAEVGKGTFGRVTKTIRARDGKAFARKTFLPPPNPNKRQWDEPDPTWLMNIRREFVILRDNPHPNVIQVLELRESPRPAMIMRYYPLGNIANTSTQQDEYISAWGQILDGLSHLHAKGWVHRDLKPENILVERDPLFKVVIADFGLSKAATSDEMLRTFCGTPKYIAPEVFPGMSSGHGPLVDVWSLGIMVYEWLYSVLNPPNRSQPEGKTKNVSYSAWLDRWADLLAMKMAFEVHGDNDRIVIPILNHMLEADVHFRWPAIRCLKQGFGSSLFKRRMADGLVSSAIHESAQQDTGVRTPTTPPLSSRWLLTTPAVTTVSEPMSVTLGCVPSAISTLPSAYKLRPSALACQ</sequence>
<evidence type="ECO:0000259" key="4">
    <source>
        <dbReference type="PROSITE" id="PS50011"/>
    </source>
</evidence>
<dbReference type="GO" id="GO:0005524">
    <property type="term" value="F:ATP binding"/>
    <property type="evidence" value="ECO:0007669"/>
    <property type="project" value="UniProtKB-UniRule"/>
</dbReference>
<evidence type="ECO:0000256" key="3">
    <source>
        <dbReference type="PROSITE-ProRule" id="PRU10141"/>
    </source>
</evidence>
<accession>A0AAN7VNV2</accession>
<organism evidence="5 6">
    <name type="scientific">Elasticomyces elasticus</name>
    <dbReference type="NCBI Taxonomy" id="574655"/>
    <lineage>
        <taxon>Eukaryota</taxon>
        <taxon>Fungi</taxon>
        <taxon>Dikarya</taxon>
        <taxon>Ascomycota</taxon>
        <taxon>Pezizomycotina</taxon>
        <taxon>Dothideomycetes</taxon>
        <taxon>Dothideomycetidae</taxon>
        <taxon>Mycosphaerellales</taxon>
        <taxon>Teratosphaeriaceae</taxon>
        <taxon>Elasticomyces</taxon>
    </lineage>
</organism>
<dbReference type="InterPro" id="IPR008984">
    <property type="entry name" value="SMAD_FHA_dom_sf"/>
</dbReference>
<protein>
    <recommendedName>
        <fullName evidence="4">Protein kinase domain-containing protein</fullName>
    </recommendedName>
</protein>
<dbReference type="Proteomes" id="UP001310594">
    <property type="component" value="Unassembled WGS sequence"/>
</dbReference>
<dbReference type="SMART" id="SM00220">
    <property type="entry name" value="S_TKc"/>
    <property type="match status" value="1"/>
</dbReference>
<dbReference type="PROSITE" id="PS00107">
    <property type="entry name" value="PROTEIN_KINASE_ATP"/>
    <property type="match status" value="1"/>
</dbReference>
<dbReference type="InterPro" id="IPR011009">
    <property type="entry name" value="Kinase-like_dom_sf"/>
</dbReference>
<evidence type="ECO:0000313" key="5">
    <source>
        <dbReference type="EMBL" id="KAK5695556.1"/>
    </source>
</evidence>
<evidence type="ECO:0000256" key="1">
    <source>
        <dbReference type="ARBA" id="ARBA00022741"/>
    </source>
</evidence>
<evidence type="ECO:0000313" key="6">
    <source>
        <dbReference type="Proteomes" id="UP001310594"/>
    </source>
</evidence>
<evidence type="ECO:0000256" key="2">
    <source>
        <dbReference type="ARBA" id="ARBA00022840"/>
    </source>
</evidence>
<keyword evidence="2 3" id="KW-0067">ATP-binding</keyword>
<dbReference type="SUPFAM" id="SSF49879">
    <property type="entry name" value="SMAD/FHA domain"/>
    <property type="match status" value="1"/>
</dbReference>
<keyword evidence="1 3" id="KW-0547">Nucleotide-binding</keyword>
<dbReference type="PROSITE" id="PS50011">
    <property type="entry name" value="PROTEIN_KINASE_DOM"/>
    <property type="match status" value="1"/>
</dbReference>
<reference evidence="5" key="1">
    <citation type="submission" date="2023-08" db="EMBL/GenBank/DDBJ databases">
        <title>Black Yeasts Isolated from many extreme environments.</title>
        <authorList>
            <person name="Coleine C."/>
            <person name="Stajich J.E."/>
            <person name="Selbmann L."/>
        </authorList>
    </citation>
    <scope>NUCLEOTIDE SEQUENCE</scope>
    <source>
        <strain evidence="5">CCFEE 5810</strain>
    </source>
</reference>
<dbReference type="SUPFAM" id="SSF56112">
    <property type="entry name" value="Protein kinase-like (PK-like)"/>
    <property type="match status" value="1"/>
</dbReference>
<dbReference type="InterPro" id="IPR000719">
    <property type="entry name" value="Prot_kinase_dom"/>
</dbReference>
<gene>
    <name evidence="5" type="ORF">LTR97_009066</name>
</gene>
<dbReference type="PANTHER" id="PTHR24346:SF30">
    <property type="entry name" value="MATERNAL EMBRYONIC LEUCINE ZIPPER KINASE"/>
    <property type="match status" value="1"/>
</dbReference>
<dbReference type="GO" id="GO:0004674">
    <property type="term" value="F:protein serine/threonine kinase activity"/>
    <property type="evidence" value="ECO:0007669"/>
    <property type="project" value="TreeGrafter"/>
</dbReference>
<dbReference type="InterPro" id="IPR017441">
    <property type="entry name" value="Protein_kinase_ATP_BS"/>
</dbReference>
<name>A0AAN7VNV2_9PEZI</name>
<dbReference type="Gene3D" id="1.10.510.10">
    <property type="entry name" value="Transferase(Phosphotransferase) domain 1"/>
    <property type="match status" value="1"/>
</dbReference>
<dbReference type="EMBL" id="JAVRQU010000014">
    <property type="protein sequence ID" value="KAK5695556.1"/>
    <property type="molecule type" value="Genomic_DNA"/>
</dbReference>